<sequence length="59" mass="6180">MSTRLSSAPLYVLLALTAFVTTSYAAAATIPVTYNYNYGRGESSTATPIVTAVGETPTF</sequence>
<organism evidence="2 3">
    <name type="scientific">Suillus discolor</name>
    <dbReference type="NCBI Taxonomy" id="1912936"/>
    <lineage>
        <taxon>Eukaryota</taxon>
        <taxon>Fungi</taxon>
        <taxon>Dikarya</taxon>
        <taxon>Basidiomycota</taxon>
        <taxon>Agaricomycotina</taxon>
        <taxon>Agaricomycetes</taxon>
        <taxon>Agaricomycetidae</taxon>
        <taxon>Boletales</taxon>
        <taxon>Suillineae</taxon>
        <taxon>Suillaceae</taxon>
        <taxon>Suillus</taxon>
    </lineage>
</organism>
<keyword evidence="3" id="KW-1185">Reference proteome</keyword>
<dbReference type="GeneID" id="64703722"/>
<evidence type="ECO:0000313" key="2">
    <source>
        <dbReference type="EMBL" id="KAG2108655.1"/>
    </source>
</evidence>
<feature type="chain" id="PRO_5040449637" evidence="1">
    <location>
        <begin position="28"/>
        <end position="59"/>
    </location>
</feature>
<accession>A0A9P7F867</accession>
<evidence type="ECO:0000256" key="1">
    <source>
        <dbReference type="SAM" id="SignalP"/>
    </source>
</evidence>
<dbReference type="EMBL" id="JABBWM010000026">
    <property type="protein sequence ID" value="KAG2108655.1"/>
    <property type="molecule type" value="Genomic_DNA"/>
</dbReference>
<name>A0A9P7F867_9AGAM</name>
<keyword evidence="1" id="KW-0732">Signal</keyword>
<proteinExistence type="predicted"/>
<dbReference type="Proteomes" id="UP000823399">
    <property type="component" value="Unassembled WGS sequence"/>
</dbReference>
<feature type="signal peptide" evidence="1">
    <location>
        <begin position="1"/>
        <end position="27"/>
    </location>
</feature>
<comment type="caution">
    <text evidence="2">The sequence shown here is derived from an EMBL/GenBank/DDBJ whole genome shotgun (WGS) entry which is preliminary data.</text>
</comment>
<evidence type="ECO:0000313" key="3">
    <source>
        <dbReference type="Proteomes" id="UP000823399"/>
    </source>
</evidence>
<reference evidence="2" key="1">
    <citation type="journal article" date="2020" name="New Phytol.">
        <title>Comparative genomics reveals dynamic genome evolution in host specialist ectomycorrhizal fungi.</title>
        <authorList>
            <person name="Lofgren L.A."/>
            <person name="Nguyen N.H."/>
            <person name="Vilgalys R."/>
            <person name="Ruytinx J."/>
            <person name="Liao H.L."/>
            <person name="Branco S."/>
            <person name="Kuo A."/>
            <person name="LaButti K."/>
            <person name="Lipzen A."/>
            <person name="Andreopoulos W."/>
            <person name="Pangilinan J."/>
            <person name="Riley R."/>
            <person name="Hundley H."/>
            <person name="Na H."/>
            <person name="Barry K."/>
            <person name="Grigoriev I.V."/>
            <person name="Stajich J.E."/>
            <person name="Kennedy P.G."/>
        </authorList>
    </citation>
    <scope>NUCLEOTIDE SEQUENCE</scope>
    <source>
        <strain evidence="2">FC423</strain>
    </source>
</reference>
<gene>
    <name evidence="2" type="ORF">F5147DRAFT_773446</name>
</gene>
<dbReference type="RefSeq" id="XP_041293025.1">
    <property type="nucleotide sequence ID" value="XM_041441463.1"/>
</dbReference>
<dbReference type="AlphaFoldDB" id="A0A9P7F867"/>
<protein>
    <submittedName>
        <fullName evidence="2">Uncharacterized protein</fullName>
    </submittedName>
</protein>